<evidence type="ECO:0000313" key="2">
    <source>
        <dbReference type="Proteomes" id="UP000186955"/>
    </source>
</evidence>
<keyword evidence="2" id="KW-1185">Reference proteome</keyword>
<comment type="caution">
    <text evidence="1">The sequence shown here is derived from an EMBL/GenBank/DDBJ whole genome shotgun (WGS) entry which is preliminary data.</text>
</comment>
<reference evidence="1 2" key="1">
    <citation type="submission" date="2016-10" db="EMBL/GenBank/DDBJ databases">
        <title>Genome sequence of the ascomycete fungus Penicillium subrubescens.</title>
        <authorList>
            <person name="De Vries R.P."/>
            <person name="Peng M."/>
            <person name="Dilokpimol A."/>
            <person name="Hilden K."/>
            <person name="Makela M.R."/>
            <person name="Grigoriev I."/>
            <person name="Riley R."/>
            <person name="Granchi Z."/>
        </authorList>
    </citation>
    <scope>NUCLEOTIDE SEQUENCE [LARGE SCALE GENOMIC DNA]</scope>
    <source>
        <strain evidence="1 2">CBS 132785</strain>
    </source>
</reference>
<organism evidence="1 2">
    <name type="scientific">Penicillium subrubescens</name>
    <dbReference type="NCBI Taxonomy" id="1316194"/>
    <lineage>
        <taxon>Eukaryota</taxon>
        <taxon>Fungi</taxon>
        <taxon>Dikarya</taxon>
        <taxon>Ascomycota</taxon>
        <taxon>Pezizomycotina</taxon>
        <taxon>Eurotiomycetes</taxon>
        <taxon>Eurotiomycetidae</taxon>
        <taxon>Eurotiales</taxon>
        <taxon>Aspergillaceae</taxon>
        <taxon>Penicillium</taxon>
    </lineage>
</organism>
<accession>A0A1Q5U098</accession>
<dbReference type="AlphaFoldDB" id="A0A1Q5U098"/>
<protein>
    <submittedName>
        <fullName evidence="1">Uncharacterized protein</fullName>
    </submittedName>
</protein>
<gene>
    <name evidence="1" type="ORF">PENSUB_6618</name>
</gene>
<dbReference type="EMBL" id="MNBE01000602">
    <property type="protein sequence ID" value="OKP05898.1"/>
    <property type="molecule type" value="Genomic_DNA"/>
</dbReference>
<evidence type="ECO:0000313" key="1">
    <source>
        <dbReference type="EMBL" id="OKP05898.1"/>
    </source>
</evidence>
<sequence length="61" mass="7355">MSLFVISSKEIQDLKEAEIVEFEPKDDIQEELDFLRQDEMVRCIQREEKAYALIKFVRSQF</sequence>
<dbReference type="Proteomes" id="UP000186955">
    <property type="component" value="Unassembled WGS sequence"/>
</dbReference>
<proteinExistence type="predicted"/>
<name>A0A1Q5U098_9EURO</name>